<keyword evidence="4" id="KW-1185">Reference proteome</keyword>
<evidence type="ECO:0000256" key="1">
    <source>
        <dbReference type="SAM" id="MobiDB-lite"/>
    </source>
</evidence>
<dbReference type="RefSeq" id="XP_049149248.1">
    <property type="nucleotide sequence ID" value="XM_049292102.1"/>
</dbReference>
<dbReference type="EMBL" id="CP019479">
    <property type="protein sequence ID" value="UQC87640.1"/>
    <property type="molecule type" value="Genomic_DNA"/>
</dbReference>
<evidence type="ECO:0000256" key="2">
    <source>
        <dbReference type="SAM" id="Phobius"/>
    </source>
</evidence>
<accession>A0A9Q8T2K1</accession>
<keyword evidence="2" id="KW-0472">Membrane</keyword>
<sequence length="203" mass="23016">MPSLIDVLEYPGYIHTDTTLDAEREEAGLIGDLGPVTLHIFHMLHLARILSANGLVQPTILHLGHGRSPSLGLHLPIKRSLFPNLSFVVFIVSFLLHLLFPYSWANIVEREPRFRRPGPAVLFLFRLPRAVAAALDKQQLMASDNRARKRGLQSHQRRSRHTCIFDGAKYLPSFLPRTRDDRLQAKQATKRRSSSKSESGVRQ</sequence>
<protein>
    <submittedName>
        <fullName evidence="3">Uncharacterized protein</fullName>
    </submittedName>
</protein>
<keyword evidence="2" id="KW-1133">Transmembrane helix</keyword>
<feature type="transmembrane region" description="Helical" evidence="2">
    <location>
        <begin position="85"/>
        <end position="105"/>
    </location>
</feature>
<evidence type="ECO:0000313" key="3">
    <source>
        <dbReference type="EMBL" id="UQC87640.1"/>
    </source>
</evidence>
<name>A0A9Q8T2K1_9PEZI</name>
<feature type="region of interest" description="Disordered" evidence="1">
    <location>
        <begin position="177"/>
        <end position="203"/>
    </location>
</feature>
<keyword evidence="2" id="KW-0812">Transmembrane</keyword>
<gene>
    <name evidence="3" type="ORF">CLUP02_13158</name>
</gene>
<dbReference type="KEGG" id="clup:CLUP02_13158"/>
<proteinExistence type="predicted"/>
<evidence type="ECO:0000313" key="4">
    <source>
        <dbReference type="Proteomes" id="UP000830671"/>
    </source>
</evidence>
<dbReference type="GeneID" id="73347112"/>
<dbReference type="Proteomes" id="UP000830671">
    <property type="component" value="Chromosome 7"/>
</dbReference>
<dbReference type="AlphaFoldDB" id="A0A9Q8T2K1"/>
<reference evidence="3" key="1">
    <citation type="journal article" date="2021" name="Mol. Plant Microbe Interact.">
        <title>Complete Genome Sequence of the Plant-Pathogenic Fungus Colletotrichum lupini.</title>
        <authorList>
            <person name="Baroncelli R."/>
            <person name="Pensec F."/>
            <person name="Da Lio D."/>
            <person name="Boufleur T."/>
            <person name="Vicente I."/>
            <person name="Sarrocco S."/>
            <person name="Picot A."/>
            <person name="Baraldi E."/>
            <person name="Sukno S."/>
            <person name="Thon M."/>
            <person name="Le Floch G."/>
        </authorList>
    </citation>
    <scope>NUCLEOTIDE SEQUENCE</scope>
    <source>
        <strain evidence="3">IMI 504893</strain>
    </source>
</reference>
<organism evidence="3 4">
    <name type="scientific">Colletotrichum lupini</name>
    <dbReference type="NCBI Taxonomy" id="145971"/>
    <lineage>
        <taxon>Eukaryota</taxon>
        <taxon>Fungi</taxon>
        <taxon>Dikarya</taxon>
        <taxon>Ascomycota</taxon>
        <taxon>Pezizomycotina</taxon>
        <taxon>Sordariomycetes</taxon>
        <taxon>Hypocreomycetidae</taxon>
        <taxon>Glomerellales</taxon>
        <taxon>Glomerellaceae</taxon>
        <taxon>Colletotrichum</taxon>
        <taxon>Colletotrichum acutatum species complex</taxon>
    </lineage>
</organism>